<dbReference type="AlphaFoldDB" id="A0A0G0PJ63"/>
<gene>
    <name evidence="1" type="ORF">UT11_C0027G0001</name>
</gene>
<accession>A0A0G0PJ63</accession>
<organism evidence="1 2">
    <name type="scientific">Berkelbacteria bacterium GW2011_GWA2_38_9</name>
    <dbReference type="NCBI Taxonomy" id="1618334"/>
    <lineage>
        <taxon>Bacteria</taxon>
        <taxon>Candidatus Berkelbacteria</taxon>
    </lineage>
</organism>
<proteinExistence type="predicted"/>
<name>A0A0G0PJ63_9BACT</name>
<dbReference type="Proteomes" id="UP000033934">
    <property type="component" value="Unassembled WGS sequence"/>
</dbReference>
<evidence type="ECO:0000313" key="1">
    <source>
        <dbReference type="EMBL" id="KKQ89381.1"/>
    </source>
</evidence>
<reference evidence="1 2" key="1">
    <citation type="journal article" date="2015" name="Nature">
        <title>rRNA introns, odd ribosomes, and small enigmatic genomes across a large radiation of phyla.</title>
        <authorList>
            <person name="Brown C.T."/>
            <person name="Hug L.A."/>
            <person name="Thomas B.C."/>
            <person name="Sharon I."/>
            <person name="Castelle C.J."/>
            <person name="Singh A."/>
            <person name="Wilkins M.J."/>
            <person name="Williams K.H."/>
            <person name="Banfield J.F."/>
        </authorList>
    </citation>
    <scope>NUCLEOTIDE SEQUENCE [LARGE SCALE GENOMIC DNA]</scope>
</reference>
<dbReference type="EMBL" id="LBVO01000027">
    <property type="protein sequence ID" value="KKQ89381.1"/>
    <property type="molecule type" value="Genomic_DNA"/>
</dbReference>
<comment type="caution">
    <text evidence="1">The sequence shown here is derived from an EMBL/GenBank/DDBJ whole genome shotgun (WGS) entry which is preliminary data.</text>
</comment>
<dbReference type="InterPro" id="IPR024524">
    <property type="entry name" value="DUF3800"/>
</dbReference>
<dbReference type="Pfam" id="PF12686">
    <property type="entry name" value="DUF3800"/>
    <property type="match status" value="1"/>
</dbReference>
<sequence length="188" mass="22612">IVAATFTDSPIEITRWFNKIKRRKIRKKDKTTGELKASVIPDKFLEYYYQHVAKDLNFSIYAIVINKKYIPPRLKNEEGLIYLKAIEKLVEISKTEIDQTMFWYFDRRTLKNISWDLIKQSVRNKLILLSAKRKYNFEIHQTDSKRNINLQFADFIAYAIFRSKCMSDSRWINLIKKHVKRVDELNLR</sequence>
<protein>
    <recommendedName>
        <fullName evidence="3">DUF3800 domain-containing protein</fullName>
    </recommendedName>
</protein>
<feature type="non-terminal residue" evidence="1">
    <location>
        <position position="1"/>
    </location>
</feature>
<evidence type="ECO:0008006" key="3">
    <source>
        <dbReference type="Google" id="ProtNLM"/>
    </source>
</evidence>
<evidence type="ECO:0000313" key="2">
    <source>
        <dbReference type="Proteomes" id="UP000033934"/>
    </source>
</evidence>